<sequence length="99" mass="11708">MTDYELIRLLLSRFFNYENYEEGIKNARNAIFKNPTTSEDWKRIVTEIRTHNLEAGQPLSLVHDGANQVLNENSDAEAYVWLEKMIKNVEREDEVVEKY</sequence>
<dbReference type="Proteomes" id="UP000238634">
    <property type="component" value="Unassembled WGS sequence"/>
</dbReference>
<accession>A0A2T1DFE6</accession>
<keyword evidence="2" id="KW-1185">Reference proteome</keyword>
<comment type="caution">
    <text evidence="1">The sequence shown here is derived from an EMBL/GenBank/DDBJ whole genome shotgun (WGS) entry which is preliminary data.</text>
</comment>
<reference evidence="1 2" key="1">
    <citation type="submission" date="2018-02" db="EMBL/GenBank/DDBJ databases">
        <authorList>
            <person name="Cohen D.B."/>
            <person name="Kent A.D."/>
        </authorList>
    </citation>
    <scope>NUCLEOTIDE SEQUENCE [LARGE SCALE GENOMIC DNA]</scope>
    <source>
        <strain evidence="1 2">ULC007</strain>
    </source>
</reference>
<organism evidence="1 2">
    <name type="scientific">Phormidesmis priestleyi ULC007</name>
    <dbReference type="NCBI Taxonomy" id="1920490"/>
    <lineage>
        <taxon>Bacteria</taxon>
        <taxon>Bacillati</taxon>
        <taxon>Cyanobacteriota</taxon>
        <taxon>Cyanophyceae</taxon>
        <taxon>Leptolyngbyales</taxon>
        <taxon>Leptolyngbyaceae</taxon>
        <taxon>Phormidesmis</taxon>
    </lineage>
</organism>
<evidence type="ECO:0008006" key="3">
    <source>
        <dbReference type="Google" id="ProtNLM"/>
    </source>
</evidence>
<dbReference type="OrthoDB" id="1494665at2"/>
<protein>
    <recommendedName>
        <fullName evidence="3">CdiI immunity protein domain-containing protein</fullName>
    </recommendedName>
</protein>
<name>A0A2T1DFE6_9CYAN</name>
<proteinExistence type="predicted"/>
<evidence type="ECO:0000313" key="1">
    <source>
        <dbReference type="EMBL" id="PSB19174.1"/>
    </source>
</evidence>
<reference evidence="1 2" key="2">
    <citation type="submission" date="2018-03" db="EMBL/GenBank/DDBJ databases">
        <title>The ancient ancestry and fast evolution of plastids.</title>
        <authorList>
            <person name="Moore K.R."/>
            <person name="Magnabosco C."/>
            <person name="Momper L."/>
            <person name="Gold D.A."/>
            <person name="Bosak T."/>
            <person name="Fournier G.P."/>
        </authorList>
    </citation>
    <scope>NUCLEOTIDE SEQUENCE [LARGE SCALE GENOMIC DNA]</scope>
    <source>
        <strain evidence="1 2">ULC007</strain>
    </source>
</reference>
<gene>
    <name evidence="1" type="ORF">C7B65_12935</name>
</gene>
<dbReference type="EMBL" id="PVWG01000012">
    <property type="protein sequence ID" value="PSB19174.1"/>
    <property type="molecule type" value="Genomic_DNA"/>
</dbReference>
<dbReference type="STRING" id="1920490.GCA_001895925_04305"/>
<evidence type="ECO:0000313" key="2">
    <source>
        <dbReference type="Proteomes" id="UP000238634"/>
    </source>
</evidence>
<dbReference type="RefSeq" id="WP_073070413.1">
    <property type="nucleotide sequence ID" value="NZ_MPPI01000007.1"/>
</dbReference>
<dbReference type="AlphaFoldDB" id="A0A2T1DFE6"/>